<proteinExistence type="predicted"/>
<reference evidence="1 2" key="1">
    <citation type="submission" date="2023-05" db="EMBL/GenBank/DDBJ databases">
        <title>Corynebacterium suedekumii sp. nov. and Corynebacterium breve sp. nov. isolated from raw cow's milk.</title>
        <authorList>
            <person name="Baer M.K."/>
            <person name="Mehl L."/>
            <person name="Hellmuth R."/>
            <person name="Marke G."/>
            <person name="Lipski A."/>
        </authorList>
    </citation>
    <scope>NUCLEOTIDE SEQUENCE [LARGE SCALE GENOMIC DNA]</scope>
    <source>
        <strain evidence="1 2">R4</strain>
    </source>
</reference>
<dbReference type="EMBL" id="CP126969">
    <property type="protein sequence ID" value="WIM67992.1"/>
    <property type="molecule type" value="Genomic_DNA"/>
</dbReference>
<sequence length="840" mass="92083">MQLSDIRRRWLIARREFALGEISGTTFLAEIDSLRAHADEIGADELRYDIDLSAVPALSENRPDELLTLIPQLRTMHQSDPQRFPDHPRGSEEAIDGRSVVSYFDTHIARSPAIAALNASVPCRLIYELLRVVNAELDDEHRHEIELAVAVVLGDQREVIRLFLTLPDIDPQLPSDERYFRAWNRVLGLLTLGRYDEAIDIARSLADECMTSALPAGILARLVGPLSHELDRETMVQWVNLILKSSVGVPELADAAVLAAAFLAEAGLIDAAVRLVHAAAFDVDTFAPDATMTVLARALGIIFGAAERAGYGTLLVTRFTTPRWQRVFAGSDGTVADLARRARSFASRTAALFGERNGNDSFTRYIFAPTDIPPVDRAELAGTVVDDTALSRDKPISVYPRPKLLPEHVEAFFYEAMGDEAGVSNALARAAVLPEQDDLSELYRLREKLITSDDDIALDAAHELGELYLKAGEAARELIRTELLLSASLLDTDTLLGIAVQALPSIAALDTASGVGLALDVAAQLATITGRGDAWRAVIDYAADLVLSDVSKGEEKLIASDLGELTQEAVRGGDYLTALLVNRRLLRIYDEGYEGANASIWSINTYLGRAQLLSSVGNSRAALEPAEIAQRLAIEAGNDERHIQAVAVRIEILFENRDLRTASALSRQYRDIPTGKYPLQEFLLRHGQAMVACTLVEPNFTETWPEWSTLFTEAGARVLRREKDSASLVLRRTSTLVTLLGSLNHPVEAEDLAAWLVSTASAVADDEVLNEALLHQATLFFQHNKHSNAGLILESVIQRAHRIGDTTNLNRALRTLESWALHADDPEVSQTYLTIMIGIT</sequence>
<name>A0ABY8VF73_9CORY</name>
<evidence type="ECO:0000313" key="1">
    <source>
        <dbReference type="EMBL" id="WIM67992.1"/>
    </source>
</evidence>
<organism evidence="1 2">
    <name type="scientific">Corynebacterium breve</name>
    <dbReference type="NCBI Taxonomy" id="3049799"/>
    <lineage>
        <taxon>Bacteria</taxon>
        <taxon>Bacillati</taxon>
        <taxon>Actinomycetota</taxon>
        <taxon>Actinomycetes</taxon>
        <taxon>Mycobacteriales</taxon>
        <taxon>Corynebacteriaceae</taxon>
        <taxon>Corynebacterium</taxon>
    </lineage>
</organism>
<gene>
    <name evidence="1" type="ORF">QP027_00915</name>
</gene>
<protein>
    <recommendedName>
        <fullName evidence="3">Death domain-containing protein</fullName>
    </recommendedName>
</protein>
<accession>A0ABY8VF73</accession>
<dbReference type="RefSeq" id="WP_284825316.1">
    <property type="nucleotide sequence ID" value="NZ_CP126969.1"/>
</dbReference>
<keyword evidence="2" id="KW-1185">Reference proteome</keyword>
<evidence type="ECO:0008006" key="3">
    <source>
        <dbReference type="Google" id="ProtNLM"/>
    </source>
</evidence>
<evidence type="ECO:0000313" key="2">
    <source>
        <dbReference type="Proteomes" id="UP001225598"/>
    </source>
</evidence>
<dbReference type="Proteomes" id="UP001225598">
    <property type="component" value="Chromosome"/>
</dbReference>